<comment type="caution">
    <text evidence="3">The sequence shown here is derived from an EMBL/GenBank/DDBJ whole genome shotgun (WGS) entry which is preliminary data.</text>
</comment>
<dbReference type="OrthoDB" id="2574141at2759"/>
<evidence type="ECO:0000256" key="1">
    <source>
        <dbReference type="ARBA" id="ARBA00023242"/>
    </source>
</evidence>
<reference evidence="3" key="1">
    <citation type="journal article" date="2021" name="Nat. Commun.">
        <title>Genetic determinants of endophytism in the Arabidopsis root mycobiome.</title>
        <authorList>
            <person name="Mesny F."/>
            <person name="Miyauchi S."/>
            <person name="Thiergart T."/>
            <person name="Pickel B."/>
            <person name="Atanasova L."/>
            <person name="Karlsson M."/>
            <person name="Huettel B."/>
            <person name="Barry K.W."/>
            <person name="Haridas S."/>
            <person name="Chen C."/>
            <person name="Bauer D."/>
            <person name="Andreopoulos W."/>
            <person name="Pangilinan J."/>
            <person name="LaButti K."/>
            <person name="Riley R."/>
            <person name="Lipzen A."/>
            <person name="Clum A."/>
            <person name="Drula E."/>
            <person name="Henrissat B."/>
            <person name="Kohler A."/>
            <person name="Grigoriev I.V."/>
            <person name="Martin F.M."/>
            <person name="Hacquard S."/>
        </authorList>
    </citation>
    <scope>NUCLEOTIDE SEQUENCE</scope>
    <source>
        <strain evidence="3">MPI-CAGE-CH-0235</strain>
    </source>
</reference>
<feature type="domain" description="Zn(2)-C6 fungal-type" evidence="2">
    <location>
        <begin position="8"/>
        <end position="40"/>
    </location>
</feature>
<dbReference type="Pfam" id="PF00172">
    <property type="entry name" value="Zn_clus"/>
    <property type="match status" value="1"/>
</dbReference>
<keyword evidence="1" id="KW-0539">Nucleus</keyword>
<sequence>MSADLRQACDRCHSKKLRCPRPAGSAECARCSRARVPCLFSPPSRASRPFRRHDAAAAVAVAVAAAGDALTPVSVLPTTALPSSLPLGDPLLAWDPVACPPYGDFAVFTPSASPDALNLSDGPASAFFARTADPGPGDESAIAKLTGIMLALDRVLRSLPTLHQLGIPDDMPVDQVIRYIEELNAKVDIRNNVEAILLHTQHLIIVYPDVLRLALPAAQRPDTDTDTDNQVHVVDDALLHLLIACHKRVLDCLCRLLDSCRTCTKTVAPLIPHGYDPTFNTPEVRIGSFVAPKAAAATILLSMISEMYLKLIAGADSFVAQLTSIQGDVDHLGPLIAQSRALCDRTRVLTKETTEAREKLALVGIEIN</sequence>
<gene>
    <name evidence="3" type="ORF">B0I35DRAFT_406193</name>
</gene>
<dbReference type="InterPro" id="IPR001138">
    <property type="entry name" value="Zn2Cys6_DnaBD"/>
</dbReference>
<dbReference type="PROSITE" id="PS50048">
    <property type="entry name" value="ZN2_CY6_FUNGAL_2"/>
    <property type="match status" value="1"/>
</dbReference>
<accession>A0A8K0WTL5</accession>
<dbReference type="SMART" id="SM00066">
    <property type="entry name" value="GAL4"/>
    <property type="match status" value="1"/>
</dbReference>
<proteinExistence type="predicted"/>
<dbReference type="PROSITE" id="PS00463">
    <property type="entry name" value="ZN2_CY6_FUNGAL_1"/>
    <property type="match status" value="1"/>
</dbReference>
<dbReference type="GO" id="GO:0000981">
    <property type="term" value="F:DNA-binding transcription factor activity, RNA polymerase II-specific"/>
    <property type="evidence" value="ECO:0007669"/>
    <property type="project" value="InterPro"/>
</dbReference>
<dbReference type="Proteomes" id="UP000813444">
    <property type="component" value="Unassembled WGS sequence"/>
</dbReference>
<dbReference type="EMBL" id="JAGPNK010000003">
    <property type="protein sequence ID" value="KAH7324376.1"/>
    <property type="molecule type" value="Genomic_DNA"/>
</dbReference>
<name>A0A8K0WTL5_9HYPO</name>
<evidence type="ECO:0000313" key="4">
    <source>
        <dbReference type="Proteomes" id="UP000813444"/>
    </source>
</evidence>
<protein>
    <recommendedName>
        <fullName evidence="2">Zn(2)-C6 fungal-type domain-containing protein</fullName>
    </recommendedName>
</protein>
<dbReference type="AlphaFoldDB" id="A0A8K0WTL5"/>
<dbReference type="GO" id="GO:0008270">
    <property type="term" value="F:zinc ion binding"/>
    <property type="evidence" value="ECO:0007669"/>
    <property type="project" value="InterPro"/>
</dbReference>
<dbReference type="InterPro" id="IPR036864">
    <property type="entry name" value="Zn2-C6_fun-type_DNA-bd_sf"/>
</dbReference>
<dbReference type="CDD" id="cd00067">
    <property type="entry name" value="GAL4"/>
    <property type="match status" value="1"/>
</dbReference>
<dbReference type="Gene3D" id="4.10.240.10">
    <property type="entry name" value="Zn(2)-C6 fungal-type DNA-binding domain"/>
    <property type="match status" value="1"/>
</dbReference>
<evidence type="ECO:0000313" key="3">
    <source>
        <dbReference type="EMBL" id="KAH7324376.1"/>
    </source>
</evidence>
<evidence type="ECO:0000259" key="2">
    <source>
        <dbReference type="PROSITE" id="PS50048"/>
    </source>
</evidence>
<organism evidence="3 4">
    <name type="scientific">Stachybotrys elegans</name>
    <dbReference type="NCBI Taxonomy" id="80388"/>
    <lineage>
        <taxon>Eukaryota</taxon>
        <taxon>Fungi</taxon>
        <taxon>Dikarya</taxon>
        <taxon>Ascomycota</taxon>
        <taxon>Pezizomycotina</taxon>
        <taxon>Sordariomycetes</taxon>
        <taxon>Hypocreomycetidae</taxon>
        <taxon>Hypocreales</taxon>
        <taxon>Stachybotryaceae</taxon>
        <taxon>Stachybotrys</taxon>
    </lineage>
</organism>
<dbReference type="SUPFAM" id="SSF57701">
    <property type="entry name" value="Zn2/Cys6 DNA-binding domain"/>
    <property type="match status" value="1"/>
</dbReference>
<keyword evidence="4" id="KW-1185">Reference proteome</keyword>